<dbReference type="NCBIfam" id="TIGR00466">
    <property type="entry name" value="kdsB"/>
    <property type="match status" value="1"/>
</dbReference>
<dbReference type="SUPFAM" id="SSF53448">
    <property type="entry name" value="Nucleotide-diphospho-sugar transferases"/>
    <property type="match status" value="1"/>
</dbReference>
<dbReference type="GO" id="GO:0009103">
    <property type="term" value="P:lipopolysaccharide biosynthetic process"/>
    <property type="evidence" value="ECO:0007669"/>
    <property type="project" value="UniProtKB-UniRule"/>
</dbReference>
<dbReference type="Gene3D" id="3.90.550.10">
    <property type="entry name" value="Spore Coat Polysaccharide Biosynthesis Protein SpsA, Chain A"/>
    <property type="match status" value="1"/>
</dbReference>
<dbReference type="NCBIfam" id="NF009905">
    <property type="entry name" value="PRK13368.1"/>
    <property type="match status" value="1"/>
</dbReference>
<dbReference type="PANTHER" id="PTHR42866:SF2">
    <property type="entry name" value="3-DEOXY-MANNO-OCTULOSONATE CYTIDYLYLTRANSFERASE, MITOCHONDRIAL"/>
    <property type="match status" value="1"/>
</dbReference>
<dbReference type="FunFam" id="3.90.550.10:FF:000011">
    <property type="entry name" value="3-deoxy-manno-octulosonate cytidylyltransferase"/>
    <property type="match status" value="1"/>
</dbReference>
<dbReference type="InterPro" id="IPR003329">
    <property type="entry name" value="Cytidylyl_trans"/>
</dbReference>
<evidence type="ECO:0000313" key="7">
    <source>
        <dbReference type="Proteomes" id="UP000199073"/>
    </source>
</evidence>
<dbReference type="InterPro" id="IPR004528">
    <property type="entry name" value="KdsB"/>
</dbReference>
<organism evidence="6 7">
    <name type="scientific">Desulforhopalus singaporensis</name>
    <dbReference type="NCBI Taxonomy" id="91360"/>
    <lineage>
        <taxon>Bacteria</taxon>
        <taxon>Pseudomonadati</taxon>
        <taxon>Thermodesulfobacteriota</taxon>
        <taxon>Desulfobulbia</taxon>
        <taxon>Desulfobulbales</taxon>
        <taxon>Desulfocapsaceae</taxon>
        <taxon>Desulforhopalus</taxon>
    </lineage>
</organism>
<keyword evidence="3 5" id="KW-0548">Nucleotidyltransferase</keyword>
<dbReference type="Proteomes" id="UP000199073">
    <property type="component" value="Unassembled WGS sequence"/>
</dbReference>
<keyword evidence="5" id="KW-0963">Cytoplasm</keyword>
<sequence length="248" mass="27404">MTNLPPCYAIIPARYQSHRFPGKPLAEILGKPMFQWVYEQAASCPAFQRVCLATDDDRIFKAAQERSVPVVMTSPDHPSGSDRIMEAAEIMGLEDEAVVINIQGDEPAIDAGILEALIEPFGRPDTQVTTLATSISPEEADNPDRVKVVRSREGKALYFSRAKIPHHRDPGTSEDNYLLHIGLYGYRLPVLKTFTSLPPSPLESIEKLEQLRLLEAGVAITVVLTDYQGFGVDRPEDIALILPQLKGL</sequence>
<dbReference type="GO" id="GO:0033468">
    <property type="term" value="P:CMP-keto-3-deoxy-D-manno-octulosonic acid biosynthetic process"/>
    <property type="evidence" value="ECO:0007669"/>
    <property type="project" value="UniProtKB-UniRule"/>
</dbReference>
<proteinExistence type="inferred from homology"/>
<name>A0A1H0RKX4_9BACT</name>
<comment type="subcellular location">
    <subcellularLocation>
        <location evidence="5">Cytoplasm</location>
    </subcellularLocation>
    <subcellularLocation>
        <location evidence="1">Membrane</location>
    </subcellularLocation>
</comment>
<comment type="similarity">
    <text evidence="5">Belongs to the KdsB family.</text>
</comment>
<dbReference type="GO" id="GO:0005829">
    <property type="term" value="C:cytosol"/>
    <property type="evidence" value="ECO:0007669"/>
    <property type="project" value="TreeGrafter"/>
</dbReference>
<protein>
    <recommendedName>
        <fullName evidence="5">3-deoxy-manno-octulosonate cytidylyltransferase</fullName>
        <ecNumber evidence="5">2.7.7.38</ecNumber>
    </recommendedName>
    <alternativeName>
        <fullName evidence="5">CMP-2-keto-3-deoxyoctulosonic acid synthase</fullName>
        <shortName evidence="5">CKS</shortName>
        <shortName evidence="5">CMP-KDO synthase</shortName>
    </alternativeName>
</protein>
<dbReference type="AlphaFoldDB" id="A0A1H0RKX4"/>
<dbReference type="STRING" id="91360.SAMN05660330_02328"/>
<dbReference type="OrthoDB" id="9815559at2"/>
<keyword evidence="7" id="KW-1185">Reference proteome</keyword>
<dbReference type="HAMAP" id="MF_00057">
    <property type="entry name" value="KdsB"/>
    <property type="match status" value="1"/>
</dbReference>
<evidence type="ECO:0000256" key="3">
    <source>
        <dbReference type="ARBA" id="ARBA00022695"/>
    </source>
</evidence>
<dbReference type="CDD" id="cd02517">
    <property type="entry name" value="CMP-KDO-Synthetase"/>
    <property type="match status" value="1"/>
</dbReference>
<evidence type="ECO:0000256" key="5">
    <source>
        <dbReference type="HAMAP-Rule" id="MF_00057"/>
    </source>
</evidence>
<dbReference type="Pfam" id="PF02348">
    <property type="entry name" value="CTP_transf_3"/>
    <property type="match status" value="1"/>
</dbReference>
<dbReference type="NCBIfam" id="NF003950">
    <property type="entry name" value="PRK05450.1-3"/>
    <property type="match status" value="1"/>
</dbReference>
<evidence type="ECO:0000256" key="4">
    <source>
        <dbReference type="ARBA" id="ARBA00022985"/>
    </source>
</evidence>
<comment type="function">
    <text evidence="5">Activates KDO (a required 8-carbon sugar) for incorporation into bacterial lipopolysaccharide in Gram-negative bacteria.</text>
</comment>
<comment type="catalytic activity">
    <reaction evidence="5">
        <text>3-deoxy-alpha-D-manno-oct-2-ulosonate + CTP = CMP-3-deoxy-beta-D-manno-octulosonate + diphosphate</text>
        <dbReference type="Rhea" id="RHEA:23448"/>
        <dbReference type="ChEBI" id="CHEBI:33019"/>
        <dbReference type="ChEBI" id="CHEBI:37563"/>
        <dbReference type="ChEBI" id="CHEBI:85986"/>
        <dbReference type="ChEBI" id="CHEBI:85987"/>
        <dbReference type="EC" id="2.7.7.38"/>
    </reaction>
</comment>
<dbReference type="EMBL" id="FNJI01000015">
    <property type="protein sequence ID" value="SDP29646.1"/>
    <property type="molecule type" value="Genomic_DNA"/>
</dbReference>
<dbReference type="GO" id="GO:0016020">
    <property type="term" value="C:membrane"/>
    <property type="evidence" value="ECO:0007669"/>
    <property type="project" value="UniProtKB-SubCell"/>
</dbReference>
<keyword evidence="2 5" id="KW-0808">Transferase</keyword>
<dbReference type="GO" id="GO:0008690">
    <property type="term" value="F:3-deoxy-manno-octulosonate cytidylyltransferase activity"/>
    <property type="evidence" value="ECO:0007669"/>
    <property type="project" value="UniProtKB-UniRule"/>
</dbReference>
<dbReference type="UniPathway" id="UPA00358">
    <property type="reaction ID" value="UER00476"/>
</dbReference>
<evidence type="ECO:0000256" key="2">
    <source>
        <dbReference type="ARBA" id="ARBA00022679"/>
    </source>
</evidence>
<keyword evidence="4 5" id="KW-0448">Lipopolysaccharide biosynthesis</keyword>
<reference evidence="6 7" key="1">
    <citation type="submission" date="2016-10" db="EMBL/GenBank/DDBJ databases">
        <authorList>
            <person name="de Groot N.N."/>
        </authorList>
    </citation>
    <scope>NUCLEOTIDE SEQUENCE [LARGE SCALE GENOMIC DNA]</scope>
    <source>
        <strain evidence="6 7">DSM 12130</strain>
    </source>
</reference>
<dbReference type="EC" id="2.7.7.38" evidence="5"/>
<dbReference type="InterPro" id="IPR029044">
    <property type="entry name" value="Nucleotide-diphossugar_trans"/>
</dbReference>
<dbReference type="PANTHER" id="PTHR42866">
    <property type="entry name" value="3-DEOXY-MANNO-OCTULOSONATE CYTIDYLYLTRANSFERASE"/>
    <property type="match status" value="1"/>
</dbReference>
<dbReference type="NCBIfam" id="NF003952">
    <property type="entry name" value="PRK05450.1-5"/>
    <property type="match status" value="1"/>
</dbReference>
<comment type="pathway">
    <text evidence="5">Nucleotide-sugar biosynthesis; CMP-3-deoxy-D-manno-octulosonate biosynthesis; CMP-3-deoxy-D-manno-octulosonate from 3-deoxy-D-manno-octulosonate and CTP: step 1/1.</text>
</comment>
<evidence type="ECO:0000313" key="6">
    <source>
        <dbReference type="EMBL" id="SDP29646.1"/>
    </source>
</evidence>
<gene>
    <name evidence="5" type="primary">kdsB</name>
    <name evidence="6" type="ORF">SAMN05660330_02328</name>
</gene>
<evidence type="ECO:0000256" key="1">
    <source>
        <dbReference type="ARBA" id="ARBA00004370"/>
    </source>
</evidence>
<dbReference type="RefSeq" id="WP_092222983.1">
    <property type="nucleotide sequence ID" value="NZ_FNJI01000015.1"/>
</dbReference>
<accession>A0A1H0RKX4</accession>